<organism evidence="2 3">
    <name type="scientific">Anabarilius grahami</name>
    <name type="common">Kanglang fish</name>
    <name type="synonym">Barilius grahami</name>
    <dbReference type="NCBI Taxonomy" id="495550"/>
    <lineage>
        <taxon>Eukaryota</taxon>
        <taxon>Metazoa</taxon>
        <taxon>Chordata</taxon>
        <taxon>Craniata</taxon>
        <taxon>Vertebrata</taxon>
        <taxon>Euteleostomi</taxon>
        <taxon>Actinopterygii</taxon>
        <taxon>Neopterygii</taxon>
        <taxon>Teleostei</taxon>
        <taxon>Ostariophysi</taxon>
        <taxon>Cypriniformes</taxon>
        <taxon>Xenocyprididae</taxon>
        <taxon>Xenocypridinae</taxon>
        <taxon>Xenocypridinae incertae sedis</taxon>
        <taxon>Anabarilius</taxon>
    </lineage>
</organism>
<feature type="compositionally biased region" description="Pro residues" evidence="1">
    <location>
        <begin position="62"/>
        <end position="88"/>
    </location>
</feature>
<protein>
    <submittedName>
        <fullName evidence="2">Uncharacterized protein</fullName>
    </submittedName>
</protein>
<comment type="caution">
    <text evidence="2">The sequence shown here is derived from an EMBL/GenBank/DDBJ whole genome shotgun (WGS) entry which is preliminary data.</text>
</comment>
<reference evidence="2 3" key="1">
    <citation type="submission" date="2018-10" db="EMBL/GenBank/DDBJ databases">
        <title>Genome assembly for a Yunnan-Guizhou Plateau 3E fish, Anabarilius grahami (Regan), and its evolutionary and genetic applications.</title>
        <authorList>
            <person name="Jiang W."/>
        </authorList>
    </citation>
    <scope>NUCLEOTIDE SEQUENCE [LARGE SCALE GENOMIC DNA]</scope>
    <source>
        <strain evidence="2">AG-KIZ</strain>
        <tissue evidence="2">Muscle</tissue>
    </source>
</reference>
<evidence type="ECO:0000256" key="1">
    <source>
        <dbReference type="SAM" id="MobiDB-lite"/>
    </source>
</evidence>
<gene>
    <name evidence="2" type="ORF">DPX16_7909</name>
</gene>
<evidence type="ECO:0000313" key="3">
    <source>
        <dbReference type="Proteomes" id="UP000281406"/>
    </source>
</evidence>
<keyword evidence="3" id="KW-1185">Reference proteome</keyword>
<name>A0A3N0Y7P0_ANAGA</name>
<proteinExistence type="predicted"/>
<feature type="region of interest" description="Disordered" evidence="1">
    <location>
        <begin position="53"/>
        <end position="88"/>
    </location>
</feature>
<dbReference type="Proteomes" id="UP000281406">
    <property type="component" value="Unassembled WGS sequence"/>
</dbReference>
<sequence length="150" mass="16476">MILAEDRLWSLRKNGRPSQRYVEDFLELSHQSPVASEAAPPWPLELPASPWTPESPVALEAPAPPVPQWSPKSPVPSEAPVPPEPPWITGPSVPSWLPELPTPPWFLVALVPPWRLPVLLKTLQASLQGAFPPTPIDFICREDAPSGRGK</sequence>
<accession>A0A3N0Y7P0</accession>
<dbReference type="AlphaFoldDB" id="A0A3N0Y7P0"/>
<dbReference type="EMBL" id="RJVU01050164">
    <property type="protein sequence ID" value="ROL42232.1"/>
    <property type="molecule type" value="Genomic_DNA"/>
</dbReference>
<evidence type="ECO:0000313" key="2">
    <source>
        <dbReference type="EMBL" id="ROL42232.1"/>
    </source>
</evidence>